<keyword evidence="1" id="KW-0560">Oxidoreductase</keyword>
<dbReference type="InterPro" id="IPR050740">
    <property type="entry name" value="Aldehyde_DH_Superfamily"/>
</dbReference>
<evidence type="ECO:0000313" key="5">
    <source>
        <dbReference type="EMBL" id="CAB4970812.1"/>
    </source>
</evidence>
<evidence type="ECO:0000313" key="3">
    <source>
        <dbReference type="EMBL" id="CAB4589839.1"/>
    </source>
</evidence>
<name>A0A6J6FQB7_9ZZZZ</name>
<feature type="domain" description="Aldehyde dehydrogenase" evidence="2">
    <location>
        <begin position="2"/>
        <end position="279"/>
    </location>
</feature>
<dbReference type="SUPFAM" id="SSF53720">
    <property type="entry name" value="ALDH-like"/>
    <property type="match status" value="1"/>
</dbReference>
<dbReference type="PANTHER" id="PTHR43353">
    <property type="entry name" value="SUCCINATE-SEMIALDEHYDE DEHYDROGENASE, MITOCHONDRIAL"/>
    <property type="match status" value="1"/>
</dbReference>
<dbReference type="InterPro" id="IPR016162">
    <property type="entry name" value="Ald_DH_N"/>
</dbReference>
<dbReference type="InterPro" id="IPR016163">
    <property type="entry name" value="Ald_DH_C"/>
</dbReference>
<dbReference type="InterPro" id="IPR015590">
    <property type="entry name" value="Aldehyde_DH_dom"/>
</dbReference>
<protein>
    <submittedName>
        <fullName evidence="3">Unannotated protein</fullName>
    </submittedName>
</protein>
<dbReference type="AlphaFoldDB" id="A0A6J6FQB7"/>
<dbReference type="Gene3D" id="3.40.605.10">
    <property type="entry name" value="Aldehyde Dehydrogenase, Chain A, domain 1"/>
    <property type="match status" value="1"/>
</dbReference>
<sequence>MQDLNSAMAKAVTARESIRKWDRSQIISLLETIAEKLDGAASELIPLAMNETNLTEVRLTGEVGRMSGQWRHMAAVLKKGDYLGTVIDSADSTLQPPRPELRKTTVPLGVVGIFGASNFPFAFGVGGCDTASAIAAGCPVIIKAHPGHLETSRKVFQIMAAAAQSVNAPDGLFNMVEAFEAGIEFVKHKDVSAVAFTGSTLGGRALFDIAQSRKDPIPFYGELGGLNPIFVTEEAANRNGSVIAQGFLDSVNLGAGQFCTKPGYLILVNGSKMLEEIVNLVPTVVTHAMLNEKIREAHARNRSTYAGLPFVKLLAQGVATSDAIEPITIFEISGADLLANQEVTLKEVFGPTAVVVNCASNEEALKVANSFHGTLASGIHGEVNDRIISMGLLDILVRISGRIIWNSWPTGVAVTWAMHHGGPYPASTNSLFTSVGADSIKRFRRPVVFQNMPTELLPTELK</sequence>
<dbReference type="GO" id="GO:0016620">
    <property type="term" value="F:oxidoreductase activity, acting on the aldehyde or oxo group of donors, NAD or NADP as acceptor"/>
    <property type="evidence" value="ECO:0007669"/>
    <property type="project" value="InterPro"/>
</dbReference>
<dbReference type="EMBL" id="CAFBNI010000002">
    <property type="protein sequence ID" value="CAB4936991.1"/>
    <property type="molecule type" value="Genomic_DNA"/>
</dbReference>
<dbReference type="Gene3D" id="3.40.309.10">
    <property type="entry name" value="Aldehyde Dehydrogenase, Chain A, domain 2"/>
    <property type="match status" value="1"/>
</dbReference>
<dbReference type="EMBL" id="CAFBPL010000003">
    <property type="protein sequence ID" value="CAB5006958.1"/>
    <property type="molecule type" value="Genomic_DNA"/>
</dbReference>
<reference evidence="3" key="1">
    <citation type="submission" date="2020-05" db="EMBL/GenBank/DDBJ databases">
        <authorList>
            <person name="Chiriac C."/>
            <person name="Salcher M."/>
            <person name="Ghai R."/>
            <person name="Kavagutti S V."/>
        </authorList>
    </citation>
    <scope>NUCLEOTIDE SEQUENCE</scope>
</reference>
<dbReference type="PANTHER" id="PTHR43353:SF3">
    <property type="entry name" value="ALDEHYDE DEHYDROGENASE-RELATED"/>
    <property type="match status" value="1"/>
</dbReference>
<evidence type="ECO:0000259" key="2">
    <source>
        <dbReference type="Pfam" id="PF00171"/>
    </source>
</evidence>
<dbReference type="EMBL" id="CAFBOI010000004">
    <property type="protein sequence ID" value="CAB4970812.1"/>
    <property type="molecule type" value="Genomic_DNA"/>
</dbReference>
<accession>A0A6J6FQB7</accession>
<organism evidence="3">
    <name type="scientific">freshwater metagenome</name>
    <dbReference type="NCBI Taxonomy" id="449393"/>
    <lineage>
        <taxon>unclassified sequences</taxon>
        <taxon>metagenomes</taxon>
        <taxon>ecological metagenomes</taxon>
    </lineage>
</organism>
<dbReference type="EMBL" id="CAEZUF010000034">
    <property type="protein sequence ID" value="CAB4589839.1"/>
    <property type="molecule type" value="Genomic_DNA"/>
</dbReference>
<dbReference type="CDD" id="cd07129">
    <property type="entry name" value="ALDH_KGSADH"/>
    <property type="match status" value="1"/>
</dbReference>
<dbReference type="Pfam" id="PF00171">
    <property type="entry name" value="Aldedh"/>
    <property type="match status" value="2"/>
</dbReference>
<gene>
    <name evidence="3" type="ORF">UFOPK1791_00499</name>
    <name evidence="4" type="ORF">UFOPK3783_00062</name>
    <name evidence="5" type="ORF">UFOPK3948_00088</name>
    <name evidence="6" type="ORF">UFOPK4113_00077</name>
</gene>
<dbReference type="InterPro" id="IPR016161">
    <property type="entry name" value="Ald_DH/histidinol_DH"/>
</dbReference>
<feature type="domain" description="Aldehyde dehydrogenase" evidence="2">
    <location>
        <begin position="339"/>
        <end position="415"/>
    </location>
</feature>
<evidence type="ECO:0000313" key="4">
    <source>
        <dbReference type="EMBL" id="CAB4936991.1"/>
    </source>
</evidence>
<evidence type="ECO:0000256" key="1">
    <source>
        <dbReference type="ARBA" id="ARBA00023002"/>
    </source>
</evidence>
<evidence type="ECO:0000313" key="6">
    <source>
        <dbReference type="EMBL" id="CAB5006958.1"/>
    </source>
</evidence>
<proteinExistence type="predicted"/>
<dbReference type="InterPro" id="IPR044151">
    <property type="entry name" value="ALDH_KGSADH"/>
</dbReference>